<feature type="compositionally biased region" description="Low complexity" evidence="2">
    <location>
        <begin position="436"/>
        <end position="446"/>
    </location>
</feature>
<dbReference type="GO" id="GO:0000407">
    <property type="term" value="C:phagophore assembly site"/>
    <property type="evidence" value="ECO:0007669"/>
    <property type="project" value="UniProtKB-SubCell"/>
</dbReference>
<dbReference type="InterPro" id="IPR022175">
    <property type="entry name" value="BCAS3_dom"/>
</dbReference>
<evidence type="ECO:0000259" key="4">
    <source>
        <dbReference type="Pfam" id="PF21034"/>
    </source>
</evidence>
<proteinExistence type="predicted"/>
<feature type="domain" description="BCAS3" evidence="3">
    <location>
        <begin position="255"/>
        <end position="390"/>
    </location>
</feature>
<dbReference type="PANTHER" id="PTHR13268">
    <property type="entry name" value="BREAST CARCINOMA AMPLIFIED SEQUENCE 3"/>
    <property type="match status" value="1"/>
</dbReference>
<dbReference type="GO" id="GO:0042594">
    <property type="term" value="P:response to starvation"/>
    <property type="evidence" value="ECO:0007669"/>
    <property type="project" value="TreeGrafter"/>
</dbReference>
<dbReference type="Pfam" id="PF21034">
    <property type="entry name" value="BCAS3_WD40"/>
    <property type="match status" value="1"/>
</dbReference>
<reference evidence="5" key="1">
    <citation type="submission" date="2022-12" db="EMBL/GenBank/DDBJ databases">
        <title>Draft genome assemblies for two species of Escallonia (Escalloniales).</title>
        <authorList>
            <person name="Chanderbali A."/>
            <person name="Dervinis C."/>
            <person name="Anghel I."/>
            <person name="Soltis D."/>
            <person name="Soltis P."/>
            <person name="Zapata F."/>
        </authorList>
    </citation>
    <scope>NUCLEOTIDE SEQUENCE</scope>
    <source>
        <strain evidence="5">UCBG64.0493</strain>
        <tissue evidence="5">Leaf</tissue>
    </source>
</reference>
<dbReference type="InterPro" id="IPR045142">
    <property type="entry name" value="BCAS3-like"/>
</dbReference>
<gene>
    <name evidence="5" type="ORF">RJ639_013046</name>
</gene>
<feature type="non-terminal residue" evidence="5">
    <location>
        <position position="541"/>
    </location>
</feature>
<dbReference type="GO" id="GO:0006914">
    <property type="term" value="P:autophagy"/>
    <property type="evidence" value="ECO:0007669"/>
    <property type="project" value="InterPro"/>
</dbReference>
<accession>A0AA88VFF6</accession>
<comment type="caution">
    <text evidence="5">The sequence shown here is derived from an EMBL/GenBank/DDBJ whole genome shotgun (WGS) entry which is preliminary data.</text>
</comment>
<name>A0AA88VFF6_9ASTE</name>
<dbReference type="Gene3D" id="2.130.10.10">
    <property type="entry name" value="YVTN repeat-like/Quinoprotein amine dehydrogenase"/>
    <property type="match status" value="1"/>
</dbReference>
<dbReference type="InterPro" id="IPR036322">
    <property type="entry name" value="WD40_repeat_dom_sf"/>
</dbReference>
<dbReference type="PANTHER" id="PTHR13268:SF0">
    <property type="entry name" value="BCAS3 MICROTUBULE ASSOCIATED CELL MIGRATION FACTOR"/>
    <property type="match status" value="1"/>
</dbReference>
<keyword evidence="6" id="KW-1185">Reference proteome</keyword>
<evidence type="ECO:0000256" key="2">
    <source>
        <dbReference type="SAM" id="MobiDB-lite"/>
    </source>
</evidence>
<dbReference type="SUPFAM" id="SSF50978">
    <property type="entry name" value="WD40 repeat-like"/>
    <property type="match status" value="1"/>
</dbReference>
<evidence type="ECO:0000313" key="5">
    <source>
        <dbReference type="EMBL" id="KAK3007901.1"/>
    </source>
</evidence>
<dbReference type="Pfam" id="PF12490">
    <property type="entry name" value="BCAS3"/>
    <property type="match status" value="1"/>
</dbReference>
<feature type="region of interest" description="Disordered" evidence="2">
    <location>
        <begin position="433"/>
        <end position="455"/>
    </location>
</feature>
<dbReference type="InterPro" id="IPR048382">
    <property type="entry name" value="BCAS3_WD40"/>
</dbReference>
<evidence type="ECO:0008006" key="7">
    <source>
        <dbReference type="Google" id="ProtNLM"/>
    </source>
</evidence>
<evidence type="ECO:0000259" key="3">
    <source>
        <dbReference type="Pfam" id="PF12490"/>
    </source>
</evidence>
<comment type="subcellular location">
    <subcellularLocation>
        <location evidence="1">Preautophagosomal structure</location>
    </subcellularLocation>
</comment>
<evidence type="ECO:0000313" key="6">
    <source>
        <dbReference type="Proteomes" id="UP001188597"/>
    </source>
</evidence>
<dbReference type="AlphaFoldDB" id="A0AA88VFF6"/>
<dbReference type="InterPro" id="IPR015943">
    <property type="entry name" value="WD40/YVTN_repeat-like_dom_sf"/>
</dbReference>
<dbReference type="InterPro" id="IPR001680">
    <property type="entry name" value="WD40_rpt"/>
</dbReference>
<protein>
    <recommendedName>
        <fullName evidence="7">Autophagy-related protein 18g</fullName>
    </recommendedName>
</protein>
<feature type="domain" description="BCAS3 WD40" evidence="4">
    <location>
        <begin position="5"/>
        <end position="122"/>
    </location>
</feature>
<feature type="non-terminal residue" evidence="5">
    <location>
        <position position="1"/>
    </location>
</feature>
<evidence type="ECO:0000256" key="1">
    <source>
        <dbReference type="ARBA" id="ARBA00004329"/>
    </source>
</evidence>
<organism evidence="5 6">
    <name type="scientific">Escallonia herrerae</name>
    <dbReference type="NCBI Taxonomy" id="1293975"/>
    <lineage>
        <taxon>Eukaryota</taxon>
        <taxon>Viridiplantae</taxon>
        <taxon>Streptophyta</taxon>
        <taxon>Embryophyta</taxon>
        <taxon>Tracheophyta</taxon>
        <taxon>Spermatophyta</taxon>
        <taxon>Magnoliopsida</taxon>
        <taxon>eudicotyledons</taxon>
        <taxon>Gunneridae</taxon>
        <taxon>Pentapetalae</taxon>
        <taxon>asterids</taxon>
        <taxon>campanulids</taxon>
        <taxon>Escalloniales</taxon>
        <taxon>Escalloniaceae</taxon>
        <taxon>Escallonia</taxon>
    </lineage>
</organism>
<dbReference type="EMBL" id="JAVXUP010001812">
    <property type="protein sequence ID" value="KAK3007901.1"/>
    <property type="molecule type" value="Genomic_DNA"/>
</dbReference>
<sequence length="541" mass="59369">VVIYDVASGLTLSQFKAHTSPISALCFDPSGTLLVTASVNGNNMNVFRIMPSVTQSGSGNQSSDWSSSHVHLYKLHRGMTSAIIQDICFSRFSQWVAFVSSKGTCHIFFLFPFGGHAGLQTFDSFGKHPAPSPVLSRPWWSNSLIVLNQQSTPPPPPVTLSVVCRIKNNSSGLLNSVSNAAASAAGKVFVPSGAVAAVFHNSMPLSSENVHRRVNSLEHLLVYSPSGYVIQHELLPFVSEPSDIGSKNRSSSNLHTQDVDSMVTVKPVQCWDVCRRSDTPEREECIFVTASDGQETADMIDNLNINDSCGGEIFVKSNSIKSHEWSYWFLSNAEVQIISCKLPIWQNTKIVFYMMSPPRVESLAGGEFEIEKVPCHEVEIKRKDLLPVYDPFHSINSDLNSRALSGRYPPPSILRSHHARDKVTDETVICHSKPASLSSTESSDGGSSRRTESLLDLDQLNNEKCSDKLKELSLERRGCTVLEPSILDQKSTGIESYPSEYSKNKDFHAESNLPLVDTGGISRVPISTTSRCDSAMDILAQ</sequence>
<dbReference type="Proteomes" id="UP001188597">
    <property type="component" value="Unassembled WGS sequence"/>
</dbReference>
<dbReference type="SMART" id="SM00320">
    <property type="entry name" value="WD40"/>
    <property type="match status" value="2"/>
</dbReference>